<dbReference type="InterPro" id="IPR045495">
    <property type="entry name" value="PI4K_N"/>
</dbReference>
<dbReference type="SUPFAM" id="SSF56112">
    <property type="entry name" value="Protein kinase-like (PK-like)"/>
    <property type="match status" value="1"/>
</dbReference>
<evidence type="ECO:0000313" key="10">
    <source>
        <dbReference type="Proteomes" id="UP000673552"/>
    </source>
</evidence>
<dbReference type="CDD" id="cd05167">
    <property type="entry name" value="PI4Kc_III_alpha"/>
    <property type="match status" value="1"/>
</dbReference>
<dbReference type="PROSITE" id="PS50290">
    <property type="entry name" value="PI3_4_KINASE_3"/>
    <property type="match status" value="1"/>
</dbReference>
<evidence type="ECO:0000259" key="8">
    <source>
        <dbReference type="PROSITE" id="PS51545"/>
    </source>
</evidence>
<gene>
    <name evidence="9" type="ORF">LSCM1_04440</name>
</gene>
<dbReference type="InterPro" id="IPR000403">
    <property type="entry name" value="PI3/4_kinase_cat_dom"/>
</dbReference>
<feature type="region of interest" description="Disordered" evidence="5">
    <location>
        <begin position="294"/>
        <end position="313"/>
    </location>
</feature>
<dbReference type="RefSeq" id="XP_067177044.1">
    <property type="nucleotide sequence ID" value="XM_067321949.1"/>
</dbReference>
<dbReference type="PANTHER" id="PTHR10048:SF15">
    <property type="entry name" value="PHOSPHATIDYLINOSITOL 4-KINASE ALPHA"/>
    <property type="match status" value="1"/>
</dbReference>
<name>A0A836KKD1_9TRYP</name>
<dbReference type="InterPro" id="IPR018936">
    <property type="entry name" value="PI3/4_kinase_CS"/>
</dbReference>
<reference evidence="10" key="1">
    <citation type="journal article" date="2021" name="Microbiol. Resour. Announc.">
        <title>LGAAP: Leishmaniinae Genome Assembly and Annotation Pipeline.</title>
        <authorList>
            <person name="Almutairi H."/>
            <person name="Urbaniak M.D."/>
            <person name="Bates M.D."/>
            <person name="Jariyapan N."/>
            <person name="Kwakye-Nuako G."/>
            <person name="Thomaz-Soccol V."/>
            <person name="Al-Salem W.S."/>
            <person name="Dillon R.J."/>
            <person name="Bates P.A."/>
            <person name="Gatherer D."/>
        </authorList>
    </citation>
    <scope>NUCLEOTIDE SEQUENCE [LARGE SCALE GENOMIC DNA]</scope>
</reference>
<dbReference type="KEGG" id="lmat:92514461"/>
<dbReference type="PROSITE" id="PS51545">
    <property type="entry name" value="PIK_HELICAL"/>
    <property type="match status" value="1"/>
</dbReference>
<dbReference type="PROSITE" id="PS00916">
    <property type="entry name" value="PI3_4_KINASE_2"/>
    <property type="match status" value="1"/>
</dbReference>
<dbReference type="Gene3D" id="3.30.1010.10">
    <property type="entry name" value="Phosphatidylinositol 3-kinase Catalytic Subunit, Chain A, domain 4"/>
    <property type="match status" value="1"/>
</dbReference>
<dbReference type="Pfam" id="PF00613">
    <property type="entry name" value="PI3Ka"/>
    <property type="match status" value="1"/>
</dbReference>
<keyword evidence="6" id="KW-0732">Signal</keyword>
<comment type="similarity">
    <text evidence="1">Belongs to the PI3/PI4-kinase family. Type III PI4K subfamily.</text>
</comment>
<protein>
    <recommendedName>
        <fullName evidence="2">1-phosphatidylinositol 4-kinase</fullName>
        <ecNumber evidence="2">2.7.1.67</ecNumber>
    </recommendedName>
</protein>
<evidence type="ECO:0000256" key="4">
    <source>
        <dbReference type="ARBA" id="ARBA00022777"/>
    </source>
</evidence>
<dbReference type="InterPro" id="IPR011009">
    <property type="entry name" value="Kinase-like_dom_sf"/>
</dbReference>
<dbReference type="Pfam" id="PF19274">
    <property type="entry name" value="PI4K_N"/>
    <property type="match status" value="1"/>
</dbReference>
<proteinExistence type="inferred from homology"/>
<dbReference type="GO" id="GO:0048015">
    <property type="term" value="P:phosphatidylinositol-mediated signaling"/>
    <property type="evidence" value="ECO:0007669"/>
    <property type="project" value="TreeGrafter"/>
</dbReference>
<dbReference type="FunFam" id="1.10.1070.11:FF:000012">
    <property type="entry name" value="Phosphatidylinositol 4-kinase alpha 1"/>
    <property type="match status" value="1"/>
</dbReference>
<feature type="chain" id="PRO_5032628159" description="1-phosphatidylinositol 4-kinase" evidence="6">
    <location>
        <begin position="28"/>
        <end position="2661"/>
    </location>
</feature>
<evidence type="ECO:0000313" key="9">
    <source>
        <dbReference type="EMBL" id="KAG5473810.1"/>
    </source>
</evidence>
<dbReference type="InterPro" id="IPR001263">
    <property type="entry name" value="PI3K_accessory_dom"/>
</dbReference>
<dbReference type="FunFam" id="3.30.1010.10:FF:000056">
    <property type="entry name" value="Phosphatidylinositol 4-kinase alpha, putative"/>
    <property type="match status" value="1"/>
</dbReference>
<evidence type="ECO:0000259" key="7">
    <source>
        <dbReference type="PROSITE" id="PS50290"/>
    </source>
</evidence>
<dbReference type="InterPro" id="IPR042236">
    <property type="entry name" value="PI3K_accessory_sf"/>
</dbReference>
<dbReference type="InterPro" id="IPR016024">
    <property type="entry name" value="ARM-type_fold"/>
</dbReference>
<dbReference type="OrthoDB" id="10264149at2759"/>
<feature type="compositionally biased region" description="Basic and acidic residues" evidence="5">
    <location>
        <begin position="614"/>
        <end position="623"/>
    </location>
</feature>
<dbReference type="Gene3D" id="1.10.1070.11">
    <property type="entry name" value="Phosphatidylinositol 3-/4-kinase, catalytic domain"/>
    <property type="match status" value="1"/>
</dbReference>
<dbReference type="GO" id="GO:0005886">
    <property type="term" value="C:plasma membrane"/>
    <property type="evidence" value="ECO:0007669"/>
    <property type="project" value="TreeGrafter"/>
</dbReference>
<dbReference type="GeneID" id="92514461"/>
<dbReference type="PROSITE" id="PS00915">
    <property type="entry name" value="PI3_4_KINASE_1"/>
    <property type="match status" value="1"/>
</dbReference>
<evidence type="ECO:0000256" key="6">
    <source>
        <dbReference type="SAM" id="SignalP"/>
    </source>
</evidence>
<dbReference type="EMBL" id="JAFEUZ010000029">
    <property type="protein sequence ID" value="KAG5473810.1"/>
    <property type="molecule type" value="Genomic_DNA"/>
</dbReference>
<dbReference type="SMART" id="SM00146">
    <property type="entry name" value="PI3Kc"/>
    <property type="match status" value="1"/>
</dbReference>
<organism evidence="9 10">
    <name type="scientific">Leishmania martiniquensis</name>
    <dbReference type="NCBI Taxonomy" id="1580590"/>
    <lineage>
        <taxon>Eukaryota</taxon>
        <taxon>Discoba</taxon>
        <taxon>Euglenozoa</taxon>
        <taxon>Kinetoplastea</taxon>
        <taxon>Metakinetoplastina</taxon>
        <taxon>Trypanosomatida</taxon>
        <taxon>Trypanosomatidae</taxon>
        <taxon>Leishmaniinae</taxon>
        <taxon>Leishmania</taxon>
    </lineage>
</organism>
<dbReference type="GO" id="GO:0004430">
    <property type="term" value="F:1-phosphatidylinositol 4-kinase activity"/>
    <property type="evidence" value="ECO:0007669"/>
    <property type="project" value="UniProtKB-EC"/>
</dbReference>
<keyword evidence="10" id="KW-1185">Reference proteome</keyword>
<accession>A0A836KKD1</accession>
<feature type="region of interest" description="Disordered" evidence="5">
    <location>
        <begin position="864"/>
        <end position="907"/>
    </location>
</feature>
<feature type="domain" description="PI3K/PI4K catalytic" evidence="7">
    <location>
        <begin position="2364"/>
        <end position="2645"/>
    </location>
</feature>
<feature type="region of interest" description="Disordered" evidence="5">
    <location>
        <begin position="607"/>
        <end position="649"/>
    </location>
</feature>
<evidence type="ECO:0000256" key="3">
    <source>
        <dbReference type="ARBA" id="ARBA00022679"/>
    </source>
</evidence>
<evidence type="ECO:0000256" key="1">
    <source>
        <dbReference type="ARBA" id="ARBA00006209"/>
    </source>
</evidence>
<evidence type="ECO:0000256" key="2">
    <source>
        <dbReference type="ARBA" id="ARBA00012169"/>
    </source>
</evidence>
<dbReference type="InterPro" id="IPR015433">
    <property type="entry name" value="PI3/4_kinase"/>
</dbReference>
<keyword evidence="3" id="KW-0808">Transferase</keyword>
<dbReference type="InterPro" id="IPR036940">
    <property type="entry name" value="PI3/4_kinase_cat_sf"/>
</dbReference>
<reference evidence="10" key="2">
    <citation type="journal article" date="2021" name="Sci. Data">
        <title>Chromosome-scale genome sequencing, assembly and annotation of six genomes from subfamily Leishmaniinae.</title>
        <authorList>
            <person name="Almutairi H."/>
            <person name="Urbaniak M.D."/>
            <person name="Bates M.D."/>
            <person name="Jariyapan N."/>
            <person name="Kwakye-Nuako G."/>
            <person name="Thomaz Soccol V."/>
            <person name="Al-Salem W.S."/>
            <person name="Dillon R.J."/>
            <person name="Bates P.A."/>
            <person name="Gatherer D."/>
        </authorList>
    </citation>
    <scope>NUCLEOTIDE SEQUENCE [LARGE SCALE GENOMIC DNA]</scope>
</reference>
<dbReference type="Pfam" id="PF00454">
    <property type="entry name" value="PI3_PI4_kinase"/>
    <property type="match status" value="1"/>
</dbReference>
<sequence>MNDIRFPGWIQSSPTLVMASVLAQLLADEFAEPVSSSPACAPRPAPEACVRGGREWLRHHTFDEDMSCSSRSSSSSCGAGDVDLKDSCASGSESCGGSISDAMQGSAGVDTGYLRMVDRFLELNSKGLDSLSPAAATTAGRTYVPWQAVNAPVAATPVAVTGYWPRGIGVGFTSVNGGGSTSSIGGSHDILHDPRVQTLLRLSRLGDVLTRAEAAPPLISQRTAAAMVSFFAFAVSCRHSGLPVDRTKGFFTECSVLYTNLLAKLRSLRFRGGVSLEDLTASLVACGLKLRDEEDGEGDEKEARGGTNEAGASAAGMTGVPYSARSNCSSAVASGAAPIGSATGGAGARTPTQPSFTRDKNWGLVGFGHRALDATFVRCLPKSIDDCVHDPVALGVLRGIALTHSQQLFYLGPELVSLMHDLTDAFATSNHRRELPYKRALSMLLEAISCSRVVDYERTNNWITAIIQERYVVRGLFQREELHAHVVTATLTMLIRQYQDMAKECVARVVDLGSMPDFTEGDQLIELVWKALQDTIGSWEEAASAAEKRPLTLFRHNVEIVVHHLLRTEVERLRCYYIITSATAAYHQSLVVVPGGISKSGNRCGSLAAMKPAEQGREEPRETNRRRRDTRGGQHGSKPRGRKASAAAPYVPSAEEESLRILICGNIIKFLLLPTSIMSVLPWTAEAKQLRASLTEAAARVLSVVTATEFSSRDYTPATTTGRGRANTPTTAATATPRVRCAGIAACTTELLVVSRRRAYFSNNFYRGIEELVHELLQTVLQQNVSDGAVTVAAHRGSPEAAADVQERAPRVSDTGSDTILRGMVAAACIQYMCSTNHHLRSFAISEVMDAVVRLSSRRALDATAKATDESPARKGSSGAAVATGDGGSRSPAKTPQGSAVGAAAADPKEVAKHDMQLRARRLALCFDAMSSILVPTVVGVESYRYESEVRVEKAGLVRSGKTMSYRGESKREELSRYGQLLCDTYVDSLREHLWCVAEGTASNHQMLTPVMAVAATAFLKLVLRVHERLRGMSRLALALVQEAESTVEGPDKRVRRSEAVIARDRVRLLRAFNAERMSVVLLLRGVIQNMLSVAWPSSGVLYQNPASGCEKPLDSTTASAVMAPVALAALWPFLRPLTMLLHISTLFPARSLAQLCTHHQYARYLTLEDPTTSDQYVFHYYRRPSRALVAVEAGGCGGAGSGSVEEQMELECWALFRSCWMMFSYYRYTTEALMAVRDGGVAPLESTNPEAAAAVLGRAPILSTRQCKLLCLTAASAAPLLRMCSSDVQQAMGDIAVLLRYTLAGALHRPVVSADVTAMSGTVHASLHKLLKRLCGGKKKCWKRLSTGELMLLQGVAELEILRAAAGSVAQLALYCHFEVREFVASAAIPEALGHILGTACGHYIRAVGSMLPTVAFQVVRSDLMQLVFLLSFAIGSVRESASKLVLRMVESFPTYAAYASALPLMWCVLDLLEAGTGWRIEALCEHVRFAAVPAVAADTHSVERQQHVLFVAHVAEQWSTILREEAPAGLFEAATKFMVVQQQECGEYAATQSGRRHAGSRLAALASQCSLAEAPSLLDDSSIAVMRGAAAAGHVVATEYAQTLLLHGRAQGTMQVANRYASAAQMQSAMLAQLSAATRLSRRAVATAVLQRLESSLLRPARALFVETGYSVGTVLASGASAMGDEGSGALEEGKVAQASLGAPDRAETAASFAVVAALLVTGNGTSTGQRQLLQHLVQGAVQTFHSDLLHDAILCWKWLLCQNREAYLLPMLQELDAAIVWTATNRLGLFDGYCPSKNRQVQTGEVSTLHHTVTACGQRGTRVSERAAVYIADNVDSASPHKLLLSFLADIYVEEGNPLRLSLEVLRHLYLVAAHIMQFDAVLSLRDDMFGETMRCLLVVGSIAQLLREANVRRLRAGLVTVVPFSAIGALRQRWYTALLRWFTKTPPSWYYANDPLLAKEEAKVVRSLSQLLKEESDLLARTTLGFLDFTSSVRRGQDLAAAYQWESLSMVHEDVATVRQAVDGGEAGLRKLITQEKQRLQGLVQLLRVLVEHELLRLNVWRTPRRTLKIPNTTASAGWAKLIECANRHNPAVVVAMVYRFSSVHEVRMAASLCVTAHPERYCNVAEAVTLYLTEDVLRAGAPRLYLFRPCNIIQALGLLDPRYAAYKAVTSYAIRSLLSQRSEQLIFYLPQLLQLLAADKSGNIEAFLVRASAKSTMFAHQLLWSLQTEGEGSGALAKKCRELEKRVKEAFTPNEEAFYANEFAFVDLITSLSGEMMAFDKPERKAKLRLRLQDGAFHAQPKTQHLYLPTDPSYRITNVIPHTAGAMQSAAKCPILVQFTCVPRAAEDTRTLDELALAGAEEHGRDEGNTREGVAAHPIVKSCIFKMGDDCRQDQISLQLIGLMHRILSATGVPFFLYPYRVVTTRQNSGIIECVPRSRSRNEIGKLVESNVAEFFVQTFGHPESAGFRRARENFVESTAAYSVVSFILNIKDRHNGNIMIDADGHLVHIDFGFLFDTSPGGDMNFESSPFKLTTEMVQLIGMDVRGESKLQSKALARALVDEENYIYFKTLVNRCYLAVRQYAREICILVELMLHSGLPCFKPKKTIAHLAQRLAMDKNEIEAADYMRRLIHKSRQNFRTVLYDYYQKIAEGIEM</sequence>
<dbReference type="EC" id="2.7.1.67" evidence="2"/>
<evidence type="ECO:0000256" key="5">
    <source>
        <dbReference type="SAM" id="MobiDB-lite"/>
    </source>
</evidence>
<dbReference type="Gene3D" id="1.25.40.70">
    <property type="entry name" value="Phosphatidylinositol 3-kinase, accessory domain (PIK)"/>
    <property type="match status" value="1"/>
</dbReference>
<feature type="domain" description="PIK helical" evidence="8">
    <location>
        <begin position="2073"/>
        <end position="2255"/>
    </location>
</feature>
<dbReference type="PANTHER" id="PTHR10048">
    <property type="entry name" value="PHOSPHATIDYLINOSITOL KINASE"/>
    <property type="match status" value="1"/>
</dbReference>
<dbReference type="Proteomes" id="UP000673552">
    <property type="component" value="Unassembled WGS sequence"/>
</dbReference>
<dbReference type="GO" id="GO:0005737">
    <property type="term" value="C:cytoplasm"/>
    <property type="evidence" value="ECO:0007669"/>
    <property type="project" value="TreeGrafter"/>
</dbReference>
<dbReference type="SUPFAM" id="SSF48371">
    <property type="entry name" value="ARM repeat"/>
    <property type="match status" value="1"/>
</dbReference>
<keyword evidence="4" id="KW-0418">Kinase</keyword>
<dbReference type="GO" id="GO:0046854">
    <property type="term" value="P:phosphatidylinositol phosphate biosynthetic process"/>
    <property type="evidence" value="ECO:0007669"/>
    <property type="project" value="InterPro"/>
</dbReference>
<comment type="caution">
    <text evidence="9">The sequence shown here is derived from an EMBL/GenBank/DDBJ whole genome shotgun (WGS) entry which is preliminary data.</text>
</comment>
<feature type="signal peptide" evidence="6">
    <location>
        <begin position="1"/>
        <end position="27"/>
    </location>
</feature>